<accession>X1CUW6</accession>
<name>X1CUW6_9ZZZZ</name>
<dbReference type="EMBL" id="BART01032497">
    <property type="protein sequence ID" value="GAH11592.1"/>
    <property type="molecule type" value="Genomic_DNA"/>
</dbReference>
<protein>
    <submittedName>
        <fullName evidence="1">Uncharacterized protein</fullName>
    </submittedName>
</protein>
<dbReference type="AlphaFoldDB" id="X1CUW6"/>
<proteinExistence type="predicted"/>
<gene>
    <name evidence="1" type="ORF">S01H4_56142</name>
</gene>
<comment type="caution">
    <text evidence="1">The sequence shown here is derived from an EMBL/GenBank/DDBJ whole genome shotgun (WGS) entry which is preliminary data.</text>
</comment>
<sequence length="54" mass="6157">MEQKLRQEAKALLEQGKVDWIIGFEPGSLKFTTTPLITKDKNDADRLVINPFIV</sequence>
<organism evidence="1">
    <name type="scientific">marine sediment metagenome</name>
    <dbReference type="NCBI Taxonomy" id="412755"/>
    <lineage>
        <taxon>unclassified sequences</taxon>
        <taxon>metagenomes</taxon>
        <taxon>ecological metagenomes</taxon>
    </lineage>
</organism>
<feature type="non-terminal residue" evidence="1">
    <location>
        <position position="54"/>
    </location>
</feature>
<reference evidence="1" key="1">
    <citation type="journal article" date="2014" name="Front. Microbiol.">
        <title>High frequency of phylogenetically diverse reductive dehalogenase-homologous genes in deep subseafloor sedimentary metagenomes.</title>
        <authorList>
            <person name="Kawai M."/>
            <person name="Futagami T."/>
            <person name="Toyoda A."/>
            <person name="Takaki Y."/>
            <person name="Nishi S."/>
            <person name="Hori S."/>
            <person name="Arai W."/>
            <person name="Tsubouchi T."/>
            <person name="Morono Y."/>
            <person name="Uchiyama I."/>
            <person name="Ito T."/>
            <person name="Fujiyama A."/>
            <person name="Inagaki F."/>
            <person name="Takami H."/>
        </authorList>
    </citation>
    <scope>NUCLEOTIDE SEQUENCE</scope>
    <source>
        <strain evidence="1">Expedition CK06-06</strain>
    </source>
</reference>
<evidence type="ECO:0000313" key="1">
    <source>
        <dbReference type="EMBL" id="GAH11592.1"/>
    </source>
</evidence>